<evidence type="ECO:0000256" key="19">
    <source>
        <dbReference type="PROSITE-ProRule" id="PRU00169"/>
    </source>
</evidence>
<dbReference type="InterPro" id="IPR004358">
    <property type="entry name" value="Sig_transdc_His_kin-like_C"/>
</dbReference>
<evidence type="ECO:0000256" key="1">
    <source>
        <dbReference type="ARBA" id="ARBA00000085"/>
    </source>
</evidence>
<dbReference type="SMART" id="SM00388">
    <property type="entry name" value="HisKA"/>
    <property type="match status" value="1"/>
</dbReference>
<evidence type="ECO:0000256" key="8">
    <source>
        <dbReference type="ARBA" id="ARBA00022741"/>
    </source>
</evidence>
<dbReference type="InterPro" id="IPR003594">
    <property type="entry name" value="HATPase_dom"/>
</dbReference>
<evidence type="ECO:0000256" key="13">
    <source>
        <dbReference type="ARBA" id="ARBA00023136"/>
    </source>
</evidence>
<dbReference type="FunFam" id="1.10.287.130:FF:000002">
    <property type="entry name" value="Two-component osmosensing histidine kinase"/>
    <property type="match status" value="1"/>
</dbReference>
<dbReference type="SMART" id="SM00387">
    <property type="entry name" value="HATPase_c"/>
    <property type="match status" value="1"/>
</dbReference>
<comment type="catalytic activity">
    <reaction evidence="1">
        <text>ATP + protein L-histidine = ADP + protein N-phospho-L-histidine.</text>
        <dbReference type="EC" id="2.7.13.3"/>
    </reaction>
</comment>
<dbReference type="FunFam" id="3.30.565.10:FF:000010">
    <property type="entry name" value="Sensor histidine kinase RcsC"/>
    <property type="match status" value="1"/>
</dbReference>
<gene>
    <name evidence="25" type="ORF">AT959_08390</name>
</gene>
<dbReference type="CDD" id="cd06225">
    <property type="entry name" value="HAMP"/>
    <property type="match status" value="1"/>
</dbReference>
<dbReference type="SUPFAM" id="SSF47384">
    <property type="entry name" value="Homodimeric domain of signal transducing histidine kinase"/>
    <property type="match status" value="1"/>
</dbReference>
<dbReference type="AlphaFoldDB" id="A0A133XII5"/>
<dbReference type="SUPFAM" id="SSF52172">
    <property type="entry name" value="CheY-like"/>
    <property type="match status" value="2"/>
</dbReference>
<keyword evidence="10" id="KW-0067">ATP-binding</keyword>
<dbReference type="Proteomes" id="UP000070186">
    <property type="component" value="Unassembled WGS sequence"/>
</dbReference>
<evidence type="ECO:0000256" key="7">
    <source>
        <dbReference type="ARBA" id="ARBA00022692"/>
    </source>
</evidence>
<keyword evidence="9" id="KW-0418">Kinase</keyword>
<dbReference type="SUPFAM" id="SSF158472">
    <property type="entry name" value="HAMP domain-like"/>
    <property type="match status" value="1"/>
</dbReference>
<dbReference type="InterPro" id="IPR003661">
    <property type="entry name" value="HisK_dim/P_dom"/>
</dbReference>
<keyword evidence="5 19" id="KW-0597">Phosphoprotein</keyword>
<dbReference type="InterPro" id="IPR036097">
    <property type="entry name" value="HisK_dim/P_sf"/>
</dbReference>
<dbReference type="SUPFAM" id="SSF55874">
    <property type="entry name" value="ATPase domain of HSP90 chaperone/DNA topoisomerase II/histidine kinase"/>
    <property type="match status" value="1"/>
</dbReference>
<keyword evidence="26" id="KW-1185">Reference proteome</keyword>
<dbReference type="EC" id="2.7.13.3" evidence="3"/>
<comment type="subcellular location">
    <subcellularLocation>
        <location evidence="2">Cell membrane</location>
        <topology evidence="2">Multi-pass membrane protein</topology>
    </subcellularLocation>
</comment>
<comment type="function">
    <text evidence="14">Member of the two-component regulatory system BvgS/BvgA. Phosphorylates BvgA via a four-step phosphorelay in response to environmental signals.</text>
</comment>
<dbReference type="PROSITE" id="PS50109">
    <property type="entry name" value="HIS_KIN"/>
    <property type="match status" value="1"/>
</dbReference>
<keyword evidence="7 20" id="KW-0812">Transmembrane</keyword>
<proteinExistence type="predicted"/>
<evidence type="ECO:0000259" key="22">
    <source>
        <dbReference type="PROSITE" id="PS50110"/>
    </source>
</evidence>
<keyword evidence="12" id="KW-0902">Two-component regulatory system</keyword>
<dbReference type="CDD" id="cd00082">
    <property type="entry name" value="HisKA"/>
    <property type="match status" value="1"/>
</dbReference>
<feature type="transmembrane region" description="Helical" evidence="20">
    <location>
        <begin position="45"/>
        <end position="65"/>
    </location>
</feature>
<feature type="modified residue" description="Phosphohistidine" evidence="18">
    <location>
        <position position="742"/>
    </location>
</feature>
<feature type="transmembrane region" description="Helical" evidence="20">
    <location>
        <begin position="12"/>
        <end position="33"/>
    </location>
</feature>
<evidence type="ECO:0000256" key="3">
    <source>
        <dbReference type="ARBA" id="ARBA00012438"/>
    </source>
</evidence>
<dbReference type="PROSITE" id="PS50885">
    <property type="entry name" value="HAMP"/>
    <property type="match status" value="1"/>
</dbReference>
<dbReference type="EMBL" id="LODL01000019">
    <property type="protein sequence ID" value="KXB30741.1"/>
    <property type="molecule type" value="Genomic_DNA"/>
</dbReference>
<evidence type="ECO:0000256" key="18">
    <source>
        <dbReference type="PROSITE-ProRule" id="PRU00110"/>
    </source>
</evidence>
<protein>
    <recommendedName>
        <fullName evidence="16">Sensory/regulatory protein RpfC</fullName>
        <ecNumber evidence="3">2.7.13.3</ecNumber>
    </recommendedName>
    <alternativeName>
        <fullName evidence="17">Virulence sensor protein BvgS</fullName>
    </alternativeName>
</protein>
<evidence type="ECO:0000256" key="20">
    <source>
        <dbReference type="SAM" id="Phobius"/>
    </source>
</evidence>
<accession>A0A133XII5</accession>
<feature type="domain" description="HPt" evidence="24">
    <location>
        <begin position="703"/>
        <end position="796"/>
    </location>
</feature>
<dbReference type="SMART" id="SM00304">
    <property type="entry name" value="HAMP"/>
    <property type="match status" value="1"/>
</dbReference>
<evidence type="ECO:0000256" key="9">
    <source>
        <dbReference type="ARBA" id="ARBA00022777"/>
    </source>
</evidence>
<dbReference type="InterPro" id="IPR001789">
    <property type="entry name" value="Sig_transdc_resp-reg_receiver"/>
</dbReference>
<evidence type="ECO:0000256" key="15">
    <source>
        <dbReference type="ARBA" id="ARBA00064003"/>
    </source>
</evidence>
<evidence type="ECO:0000256" key="4">
    <source>
        <dbReference type="ARBA" id="ARBA00022475"/>
    </source>
</evidence>
<keyword evidence="6" id="KW-0808">Transferase</keyword>
<dbReference type="InterPro" id="IPR008207">
    <property type="entry name" value="Sig_transdc_His_kin_Hpt_dom"/>
</dbReference>
<dbReference type="InterPro" id="IPR036890">
    <property type="entry name" value="HATPase_C_sf"/>
</dbReference>
<evidence type="ECO:0000256" key="14">
    <source>
        <dbReference type="ARBA" id="ARBA00058004"/>
    </source>
</evidence>
<dbReference type="SUPFAM" id="SSF47226">
    <property type="entry name" value="Histidine-containing phosphotransfer domain, HPT domain"/>
    <property type="match status" value="1"/>
</dbReference>
<evidence type="ECO:0000256" key="2">
    <source>
        <dbReference type="ARBA" id="ARBA00004651"/>
    </source>
</evidence>
<dbReference type="Gene3D" id="3.40.50.2300">
    <property type="match status" value="2"/>
</dbReference>
<keyword evidence="8" id="KW-0547">Nucleotide-binding</keyword>
<comment type="subunit">
    <text evidence="15">At low DSF concentrations, interacts with RpfF.</text>
</comment>
<dbReference type="SMART" id="SM00448">
    <property type="entry name" value="REC"/>
    <property type="match status" value="2"/>
</dbReference>
<feature type="domain" description="Response regulatory" evidence="22">
    <location>
        <begin position="404"/>
        <end position="525"/>
    </location>
</feature>
<dbReference type="Pfam" id="PF01627">
    <property type="entry name" value="Hpt"/>
    <property type="match status" value="1"/>
</dbReference>
<feature type="domain" description="HAMP" evidence="23">
    <location>
        <begin position="73"/>
        <end position="125"/>
    </location>
</feature>
<dbReference type="Pfam" id="PF00512">
    <property type="entry name" value="HisKA"/>
    <property type="match status" value="1"/>
</dbReference>
<dbReference type="InterPro" id="IPR003660">
    <property type="entry name" value="HAMP_dom"/>
</dbReference>
<dbReference type="PANTHER" id="PTHR45339:SF1">
    <property type="entry name" value="HYBRID SIGNAL TRANSDUCTION HISTIDINE KINASE J"/>
    <property type="match status" value="1"/>
</dbReference>
<dbReference type="CDD" id="cd16922">
    <property type="entry name" value="HATPase_EvgS-ArcB-TorS-like"/>
    <property type="match status" value="1"/>
</dbReference>
<keyword evidence="13 20" id="KW-0472">Membrane</keyword>
<keyword evidence="11 20" id="KW-1133">Transmembrane helix</keyword>
<dbReference type="STRING" id="281362.AT959_08390"/>
<evidence type="ECO:0000256" key="10">
    <source>
        <dbReference type="ARBA" id="ARBA00022840"/>
    </source>
</evidence>
<evidence type="ECO:0000259" key="23">
    <source>
        <dbReference type="PROSITE" id="PS50885"/>
    </source>
</evidence>
<dbReference type="PRINTS" id="PR00344">
    <property type="entry name" value="BCTRLSENSOR"/>
</dbReference>
<evidence type="ECO:0000259" key="21">
    <source>
        <dbReference type="PROSITE" id="PS50109"/>
    </source>
</evidence>
<evidence type="ECO:0000256" key="17">
    <source>
        <dbReference type="ARBA" id="ARBA00070152"/>
    </source>
</evidence>
<dbReference type="InterPro" id="IPR011006">
    <property type="entry name" value="CheY-like_superfamily"/>
</dbReference>
<dbReference type="Gene3D" id="3.30.565.10">
    <property type="entry name" value="Histidine kinase-like ATPase, C-terminal domain"/>
    <property type="match status" value="1"/>
</dbReference>
<feature type="domain" description="Response regulatory" evidence="22">
    <location>
        <begin position="546"/>
        <end position="664"/>
    </location>
</feature>
<evidence type="ECO:0000256" key="11">
    <source>
        <dbReference type="ARBA" id="ARBA00022989"/>
    </source>
</evidence>
<evidence type="ECO:0000256" key="5">
    <source>
        <dbReference type="ARBA" id="ARBA00022553"/>
    </source>
</evidence>
<comment type="caution">
    <text evidence="25">The sequence shown here is derived from an EMBL/GenBank/DDBJ whole genome shotgun (WGS) entry which is preliminary data.</text>
</comment>
<evidence type="ECO:0000313" key="25">
    <source>
        <dbReference type="EMBL" id="KXB30741.1"/>
    </source>
</evidence>
<dbReference type="Gene3D" id="1.20.120.160">
    <property type="entry name" value="HPT domain"/>
    <property type="match status" value="1"/>
</dbReference>
<dbReference type="PANTHER" id="PTHR45339">
    <property type="entry name" value="HYBRID SIGNAL TRANSDUCTION HISTIDINE KINASE J"/>
    <property type="match status" value="1"/>
</dbReference>
<dbReference type="CDD" id="cd00156">
    <property type="entry name" value="REC"/>
    <property type="match status" value="1"/>
</dbReference>
<dbReference type="PROSITE" id="PS50110">
    <property type="entry name" value="RESPONSE_REGULATORY"/>
    <property type="match status" value="2"/>
</dbReference>
<dbReference type="CDD" id="cd17546">
    <property type="entry name" value="REC_hyHK_CKI1_RcsC-like"/>
    <property type="match status" value="1"/>
</dbReference>
<dbReference type="Pfam" id="PF00672">
    <property type="entry name" value="HAMP"/>
    <property type="match status" value="1"/>
</dbReference>
<dbReference type="PROSITE" id="PS50894">
    <property type="entry name" value="HPT"/>
    <property type="match status" value="1"/>
</dbReference>
<dbReference type="InterPro" id="IPR005467">
    <property type="entry name" value="His_kinase_dom"/>
</dbReference>
<sequence>MRARLARLNRCVLLMTLGLFSVLVLCLAVGLRIRGQLDPAEFDQQLLWLVGLLLLAGGLALRLVLRWQQRQIELLLAPMQDVARQMAEVSAGQFDRRVTPSGVAELDQLGDGFNAMIDQVRERDRWLASHLGSLEQMVEQRTRELRQAKDAAEAGSRAKSEFLATMSHEIRTPMNGVLGMTELLLDTRLEPSQRQFVEAVERSGRHLLGIINDILDFSKIESGKLVLEDEDFDLRTLLEESLELFAQPAHKKGLELLADLPTGQSLVVRSDALRLRQIITNLLGNAVKFTEHGEIVLALAVHRADENGLAFTLTVRDSGIGIAAEAQQKVFEHFAQADGSTTRKYGGTGLGLAICHSLVGMLGGSMRLDSRPGAGSSFHVELCLPHGQAANCTPPASPLTTGARLLIVDDSQTNRDILLAQVESRGFEAETAASGREGLDRLRAAAEAGEPFALLLLDMQMPGLSGLQVATEIRNDPRLAALRLLVLSSAIESIEATERARLGIADCLTKPVLQAELFAAIAQALARHPQPAGRPAVVARPRLRGRVLVAEDNESNLIVAQAHLERLGLAAGIAANGRQALEMLAAEPFDLVLMDCQMPVLDGFAATRLLREREADSGRHLPVVALTANAMQGDRERCLAAGMDDYLAKPFSGDEMFAVLQRWLPAERREAVASVASPALPPAPAALDPAALDKIRALSPDKADELVGQLLTAYLKAASREMQNIEAAWQVGDLKQMAQAAHALKSSSFNVGANVFGEGLRELESLSLAGDQSAVRRRLFAIHEEWQRVRDGLAALEEEKKRDSA</sequence>
<dbReference type="InterPro" id="IPR036641">
    <property type="entry name" value="HPT_dom_sf"/>
</dbReference>
<evidence type="ECO:0000256" key="6">
    <source>
        <dbReference type="ARBA" id="ARBA00022679"/>
    </source>
</evidence>
<dbReference type="GO" id="GO:0000155">
    <property type="term" value="F:phosphorelay sensor kinase activity"/>
    <property type="evidence" value="ECO:0007669"/>
    <property type="project" value="InterPro"/>
</dbReference>
<reference evidence="25 26" key="1">
    <citation type="submission" date="2015-12" db="EMBL/GenBank/DDBJ databases">
        <title>Nitrous oxide reduction kinetics distinguish bacteria harboring typical versus atypical NosZ.</title>
        <authorList>
            <person name="Yoon S."/>
            <person name="Nissen S."/>
            <person name="Park D."/>
            <person name="Sanford R.A."/>
            <person name="Loeffler F.E."/>
        </authorList>
    </citation>
    <scope>NUCLEOTIDE SEQUENCE [LARGE SCALE GENOMIC DNA]</scope>
    <source>
        <strain evidence="25 26">ATCC BAA-841</strain>
    </source>
</reference>
<dbReference type="Pfam" id="PF02518">
    <property type="entry name" value="HATPase_c"/>
    <property type="match status" value="1"/>
</dbReference>
<dbReference type="Pfam" id="PF00072">
    <property type="entry name" value="Response_reg"/>
    <property type="match status" value="2"/>
</dbReference>
<dbReference type="Gene3D" id="1.10.287.130">
    <property type="match status" value="1"/>
</dbReference>
<evidence type="ECO:0000256" key="12">
    <source>
        <dbReference type="ARBA" id="ARBA00023012"/>
    </source>
</evidence>
<feature type="domain" description="Histidine kinase" evidence="21">
    <location>
        <begin position="165"/>
        <end position="386"/>
    </location>
</feature>
<feature type="modified residue" description="4-aspartylphosphate" evidence="19">
    <location>
        <position position="595"/>
    </location>
</feature>
<keyword evidence="4" id="KW-1003">Cell membrane</keyword>
<dbReference type="Gene3D" id="6.10.340.10">
    <property type="match status" value="1"/>
</dbReference>
<feature type="modified residue" description="4-aspartylphosphate" evidence="19">
    <location>
        <position position="458"/>
    </location>
</feature>
<name>A0A133XII5_9RHOO</name>
<organism evidence="25 26">
    <name type="scientific">Dechloromonas denitrificans</name>
    <dbReference type="NCBI Taxonomy" id="281362"/>
    <lineage>
        <taxon>Bacteria</taxon>
        <taxon>Pseudomonadati</taxon>
        <taxon>Pseudomonadota</taxon>
        <taxon>Betaproteobacteria</taxon>
        <taxon>Rhodocyclales</taxon>
        <taxon>Azonexaceae</taxon>
        <taxon>Dechloromonas</taxon>
    </lineage>
</organism>
<dbReference type="GO" id="GO:0005524">
    <property type="term" value="F:ATP binding"/>
    <property type="evidence" value="ECO:0007669"/>
    <property type="project" value="UniProtKB-KW"/>
</dbReference>
<evidence type="ECO:0000259" key="24">
    <source>
        <dbReference type="PROSITE" id="PS50894"/>
    </source>
</evidence>
<evidence type="ECO:0000313" key="26">
    <source>
        <dbReference type="Proteomes" id="UP000070186"/>
    </source>
</evidence>
<evidence type="ECO:0000256" key="16">
    <source>
        <dbReference type="ARBA" id="ARBA00068150"/>
    </source>
</evidence>
<dbReference type="GO" id="GO:0005886">
    <property type="term" value="C:plasma membrane"/>
    <property type="evidence" value="ECO:0007669"/>
    <property type="project" value="UniProtKB-SubCell"/>
</dbReference>